<evidence type="ECO:0000313" key="3">
    <source>
        <dbReference type="EMBL" id="MBE2889508.1"/>
    </source>
</evidence>
<evidence type="ECO:0000259" key="2">
    <source>
        <dbReference type="Pfam" id="PF08327"/>
    </source>
</evidence>
<evidence type="ECO:0000256" key="1">
    <source>
        <dbReference type="ARBA" id="ARBA00006817"/>
    </source>
</evidence>
<dbReference type="Gene3D" id="3.30.530.20">
    <property type="match status" value="1"/>
</dbReference>
<dbReference type="Proteomes" id="UP000618926">
    <property type="component" value="Unassembled WGS sequence"/>
</dbReference>
<accession>A0ABR9NZ06</accession>
<dbReference type="InterPro" id="IPR023393">
    <property type="entry name" value="START-like_dom_sf"/>
</dbReference>
<dbReference type="SUPFAM" id="SSF55961">
    <property type="entry name" value="Bet v1-like"/>
    <property type="match status" value="1"/>
</dbReference>
<gene>
    <name evidence="3" type="ORF">IIE05_16225</name>
</gene>
<sequence>MANQFVHVELATNGPAKAKTFYSILLDWPLELLITATLEDVKGKTRLTLRHKGLLAGEMREMCATGWNESFDKLAAILAREGKGP</sequence>
<organism evidence="3 4">
    <name type="scientific">Geobacter anodireducens</name>
    <dbReference type="NCBI Taxonomy" id="1340425"/>
    <lineage>
        <taxon>Bacteria</taxon>
        <taxon>Pseudomonadati</taxon>
        <taxon>Thermodesulfobacteriota</taxon>
        <taxon>Desulfuromonadia</taxon>
        <taxon>Geobacterales</taxon>
        <taxon>Geobacteraceae</taxon>
        <taxon>Geobacter</taxon>
    </lineage>
</organism>
<evidence type="ECO:0000313" key="4">
    <source>
        <dbReference type="Proteomes" id="UP000618926"/>
    </source>
</evidence>
<protein>
    <submittedName>
        <fullName evidence="3">SRPBCC domain-containing protein</fullName>
    </submittedName>
</protein>
<comment type="similarity">
    <text evidence="1">Belongs to the AHA1 family.</text>
</comment>
<dbReference type="EMBL" id="JADBFD010000029">
    <property type="protein sequence ID" value="MBE2889508.1"/>
    <property type="molecule type" value="Genomic_DNA"/>
</dbReference>
<comment type="caution">
    <text evidence="3">The sequence shown here is derived from an EMBL/GenBank/DDBJ whole genome shotgun (WGS) entry which is preliminary data.</text>
</comment>
<keyword evidence="4" id="KW-1185">Reference proteome</keyword>
<dbReference type="Pfam" id="PF08327">
    <property type="entry name" value="AHSA1"/>
    <property type="match status" value="1"/>
</dbReference>
<dbReference type="RefSeq" id="WP_052269456.1">
    <property type="nucleotide sequence ID" value="NZ_JADBFD010000029.1"/>
</dbReference>
<proteinExistence type="inferred from homology"/>
<reference evidence="3 4" key="1">
    <citation type="submission" date="2020-10" db="EMBL/GenBank/DDBJ databases">
        <title>Investigation of anaerobic biodegradation of phenanthrene by a sulfate-dependent Geobacter anodireducens strain PheS2.</title>
        <authorList>
            <person name="Zhang Z."/>
        </authorList>
    </citation>
    <scope>NUCLEOTIDE SEQUENCE [LARGE SCALE GENOMIC DNA]</scope>
    <source>
        <strain evidence="3 4">PheS2</strain>
    </source>
</reference>
<feature type="domain" description="Activator of Hsp90 ATPase homologue 1/2-like C-terminal" evidence="2">
    <location>
        <begin position="29"/>
        <end position="78"/>
    </location>
</feature>
<dbReference type="InterPro" id="IPR013538">
    <property type="entry name" value="ASHA1/2-like_C"/>
</dbReference>
<dbReference type="CDD" id="cd07814">
    <property type="entry name" value="SRPBCC_CalC_Aha1-like"/>
    <property type="match status" value="1"/>
</dbReference>
<name>A0ABR9NZ06_9BACT</name>